<dbReference type="EMBL" id="JBJJXI010000067">
    <property type="protein sequence ID" value="KAL3397123.1"/>
    <property type="molecule type" value="Genomic_DNA"/>
</dbReference>
<dbReference type="Gene3D" id="2.40.10.10">
    <property type="entry name" value="Trypsin-like serine proteases"/>
    <property type="match status" value="2"/>
</dbReference>
<dbReference type="AlphaFoldDB" id="A0ABD2WVT0"/>
<dbReference type="SUPFAM" id="SSF50494">
    <property type="entry name" value="Trypsin-like serine proteases"/>
    <property type="match status" value="1"/>
</dbReference>
<name>A0ABD2WVT0_9HYME</name>
<evidence type="ECO:0008006" key="3">
    <source>
        <dbReference type="Google" id="ProtNLM"/>
    </source>
</evidence>
<accession>A0ABD2WVT0</accession>
<dbReference type="InterPro" id="IPR009003">
    <property type="entry name" value="Peptidase_S1_PA"/>
</dbReference>
<evidence type="ECO:0000313" key="1">
    <source>
        <dbReference type="EMBL" id="KAL3397123.1"/>
    </source>
</evidence>
<protein>
    <recommendedName>
        <fullName evidence="3">Peptidase S1 domain-containing protein</fullName>
    </recommendedName>
</protein>
<reference evidence="1 2" key="1">
    <citation type="journal article" date="2024" name="bioRxiv">
        <title>A reference genome for Trichogramma kaykai: A tiny desert-dwelling parasitoid wasp with competing sex-ratio distorters.</title>
        <authorList>
            <person name="Culotta J."/>
            <person name="Lindsey A.R."/>
        </authorList>
    </citation>
    <scope>NUCLEOTIDE SEQUENCE [LARGE SCALE GENOMIC DNA]</scope>
    <source>
        <strain evidence="1 2">KSX58</strain>
    </source>
</reference>
<keyword evidence="2" id="KW-1185">Reference proteome</keyword>
<proteinExistence type="predicted"/>
<evidence type="ECO:0000313" key="2">
    <source>
        <dbReference type="Proteomes" id="UP001627154"/>
    </source>
</evidence>
<comment type="caution">
    <text evidence="1">The sequence shown here is derived from an EMBL/GenBank/DDBJ whole genome shotgun (WGS) entry which is preliminary data.</text>
</comment>
<sequence>MPLGTDSRIQAVKLPTAHHSVEKDFALLMTGYGFYEQHPNGTVKLATRGSPVLRWDIQTNPFNDEKCDADDKEFCTVVRVFELKSTTCNRHSGAPLVEVKLLAHEQIEFTLIGVSKIVNPHWCGSYAKYTKVSAYLDFISNVRNQVLNDVQSETITTDDNANKLREYPDCHALE</sequence>
<dbReference type="InterPro" id="IPR043504">
    <property type="entry name" value="Peptidase_S1_PA_chymotrypsin"/>
</dbReference>
<organism evidence="1 2">
    <name type="scientific">Trichogramma kaykai</name>
    <dbReference type="NCBI Taxonomy" id="54128"/>
    <lineage>
        <taxon>Eukaryota</taxon>
        <taxon>Metazoa</taxon>
        <taxon>Ecdysozoa</taxon>
        <taxon>Arthropoda</taxon>
        <taxon>Hexapoda</taxon>
        <taxon>Insecta</taxon>
        <taxon>Pterygota</taxon>
        <taxon>Neoptera</taxon>
        <taxon>Endopterygota</taxon>
        <taxon>Hymenoptera</taxon>
        <taxon>Apocrita</taxon>
        <taxon>Proctotrupomorpha</taxon>
        <taxon>Chalcidoidea</taxon>
        <taxon>Trichogrammatidae</taxon>
        <taxon>Trichogramma</taxon>
    </lineage>
</organism>
<gene>
    <name evidence="1" type="ORF">TKK_009149</name>
</gene>
<dbReference type="Proteomes" id="UP001627154">
    <property type="component" value="Unassembled WGS sequence"/>
</dbReference>